<dbReference type="InterPro" id="IPR013974">
    <property type="entry name" value="SAF"/>
</dbReference>
<evidence type="ECO:0000259" key="2">
    <source>
        <dbReference type="SMART" id="SM00858"/>
    </source>
</evidence>
<keyword evidence="1" id="KW-0812">Transmembrane</keyword>
<feature type="transmembrane region" description="Helical" evidence="1">
    <location>
        <begin position="50"/>
        <end position="69"/>
    </location>
</feature>
<comment type="caution">
    <text evidence="3">The sequence shown here is derived from an EMBL/GenBank/DDBJ whole genome shotgun (WGS) entry which is preliminary data.</text>
</comment>
<evidence type="ECO:0000313" key="3">
    <source>
        <dbReference type="EMBL" id="GAA1226706.1"/>
    </source>
</evidence>
<sequence length="242" mass="25019">MWITLAPLVSSDERWCNDQHPTREVRTVSRRSGRTQSQARARALALDPRLAIGIVLVVASIVGVVSLVATADDSIEVYAAASPLTPGDRVMSSDLVVRSVKLNESSEFYIARGELPAEGFIATRPIGAGELIPTSSLGSHEGLSLTAVVVSPQGGLAETVASGASVDVWASAEGDDGAYGPPGVIISSAVVVRLVENDSLVSSAGSSALELLVPRSRVARLLEAMANGDVLSVIPTNLPAKG</sequence>
<evidence type="ECO:0000313" key="4">
    <source>
        <dbReference type="Proteomes" id="UP001500943"/>
    </source>
</evidence>
<reference evidence="3 4" key="1">
    <citation type="journal article" date="2019" name="Int. J. Syst. Evol. Microbiol.">
        <title>The Global Catalogue of Microorganisms (GCM) 10K type strain sequencing project: providing services to taxonomists for standard genome sequencing and annotation.</title>
        <authorList>
            <consortium name="The Broad Institute Genomics Platform"/>
            <consortium name="The Broad Institute Genome Sequencing Center for Infectious Disease"/>
            <person name="Wu L."/>
            <person name="Ma J."/>
        </authorList>
    </citation>
    <scope>NUCLEOTIDE SEQUENCE [LARGE SCALE GENOMIC DNA]</scope>
    <source>
        <strain evidence="3 4">JCM 12762</strain>
    </source>
</reference>
<accession>A0ABN1VYD4</accession>
<dbReference type="Proteomes" id="UP001500943">
    <property type="component" value="Unassembled WGS sequence"/>
</dbReference>
<dbReference type="SMART" id="SM00858">
    <property type="entry name" value="SAF"/>
    <property type="match status" value="1"/>
</dbReference>
<evidence type="ECO:0000256" key="1">
    <source>
        <dbReference type="SAM" id="Phobius"/>
    </source>
</evidence>
<keyword evidence="1" id="KW-0472">Membrane</keyword>
<keyword evidence="4" id="KW-1185">Reference proteome</keyword>
<feature type="domain" description="SAF" evidence="2">
    <location>
        <begin position="75"/>
        <end position="138"/>
    </location>
</feature>
<gene>
    <name evidence="3" type="ORF">GCM10009655_26710</name>
</gene>
<keyword evidence="1" id="KW-1133">Transmembrane helix</keyword>
<organism evidence="3 4">
    <name type="scientific">Rhodoglobus aureus</name>
    <dbReference type="NCBI Taxonomy" id="191497"/>
    <lineage>
        <taxon>Bacteria</taxon>
        <taxon>Bacillati</taxon>
        <taxon>Actinomycetota</taxon>
        <taxon>Actinomycetes</taxon>
        <taxon>Micrococcales</taxon>
        <taxon>Microbacteriaceae</taxon>
        <taxon>Rhodoglobus</taxon>
    </lineage>
</organism>
<dbReference type="CDD" id="cd11614">
    <property type="entry name" value="SAF_CpaB_FlgA_like"/>
    <property type="match status" value="1"/>
</dbReference>
<name>A0ABN1VYD4_9MICO</name>
<dbReference type="EMBL" id="BAAAKW010000068">
    <property type="protein sequence ID" value="GAA1226706.1"/>
    <property type="molecule type" value="Genomic_DNA"/>
</dbReference>
<proteinExistence type="predicted"/>
<protein>
    <recommendedName>
        <fullName evidence="2">SAF domain-containing protein</fullName>
    </recommendedName>
</protein>